<reference evidence="2" key="1">
    <citation type="journal article" date="2011" name="Proc. Natl. Acad. Sci. U.S.A.">
        <title>Identification of the thiazolyl peptide GE37468 gene cluster from Streptomyces ATCC 55365 and heterologous expression in Streptomyces lividans.</title>
        <authorList>
            <person name="Young T.S."/>
            <person name="Walsh C.T."/>
        </authorList>
    </citation>
    <scope>NUCLEOTIDE SEQUENCE</scope>
    <source>
        <strain evidence="2">ATCC 55365</strain>
    </source>
</reference>
<keyword evidence="2" id="KW-0378">Hydrolase</keyword>
<name>G1ECM2_9ACTN</name>
<proteinExistence type="predicted"/>
<feature type="region of interest" description="Disordered" evidence="1">
    <location>
        <begin position="400"/>
        <end position="448"/>
    </location>
</feature>
<evidence type="ECO:0000256" key="1">
    <source>
        <dbReference type="SAM" id="MobiDB-lite"/>
    </source>
</evidence>
<dbReference type="InterPro" id="IPR002933">
    <property type="entry name" value="Peptidase_M20"/>
</dbReference>
<dbReference type="NCBIfam" id="TIGR01891">
    <property type="entry name" value="amidohydrolases"/>
    <property type="match status" value="1"/>
</dbReference>
<organism evidence="2">
    <name type="scientific">Streptomyces sp. ATCC 55365</name>
    <dbReference type="NCBI Taxonomy" id="1073998"/>
    <lineage>
        <taxon>Bacteria</taxon>
        <taxon>Bacillati</taxon>
        <taxon>Actinomycetota</taxon>
        <taxon>Actinomycetes</taxon>
        <taxon>Kitasatosporales</taxon>
        <taxon>Streptomycetaceae</taxon>
        <taxon>Streptomyces</taxon>
    </lineage>
</organism>
<dbReference type="PANTHER" id="PTHR11014:SF63">
    <property type="entry name" value="METALLOPEPTIDASE, PUTATIVE (AFU_ORTHOLOGUE AFUA_6G09600)-RELATED"/>
    <property type="match status" value="1"/>
</dbReference>
<sequence length="448" mass="46836">MTLRLPDWAPDLYQILHRSPELGFQEHRTAGLLAEVLGREGFTLTRGIGGTGLVAVLDRGPGPVVAARAELDALPLQERTGSDFASTVDGVMHACGHDLHLVALAGAAAQVASRPDLPPGRIVLILQPAEELGSGAARMVEDGLTEVVPHPDLLLSQHVSAMAPVGVLVSTPGTALAAADTITVTARAPGGHTGSPDSGPDPVLFAACLTQRLHTVVGRDLPPFEQAVVSVPGIAAPSAPGLRAPRATLTVNIRTFEERVRKTVLGRVDALVRAEAAAAGLAFGDDVRLIHETHVPRVENNAPVRDRLTAVHRSRLSMGHLTVPPALASDDVSLLVRAFGCAAVYWFVGSGEPGGRLGPVRPACHTDEYLPHPATLAVATAAMREALLAGLAGELCEPRRAAQPDPAAQTEAEKASPQNSSCGPRLSSTRTSWEYGQCPRGDLNPHAR</sequence>
<evidence type="ECO:0000313" key="2">
    <source>
        <dbReference type="EMBL" id="AEM00622.1"/>
    </source>
</evidence>
<feature type="compositionally biased region" description="Polar residues" evidence="1">
    <location>
        <begin position="416"/>
        <end position="434"/>
    </location>
</feature>
<gene>
    <name evidence="2" type="primary">getM</name>
</gene>
<accession>G1ECM2</accession>
<dbReference type="SUPFAM" id="SSF55031">
    <property type="entry name" value="Bacterial exopeptidase dimerisation domain"/>
    <property type="match status" value="1"/>
</dbReference>
<dbReference type="InterPro" id="IPR036264">
    <property type="entry name" value="Bact_exopeptidase_dim_dom"/>
</dbReference>
<dbReference type="Gene3D" id="3.30.70.360">
    <property type="match status" value="1"/>
</dbReference>
<protein>
    <submittedName>
        <fullName evidence="2">Aminohydrolase/peptidase</fullName>
    </submittedName>
</protein>
<dbReference type="InterPro" id="IPR017439">
    <property type="entry name" value="Amidohydrolase"/>
</dbReference>
<dbReference type="Pfam" id="PF01546">
    <property type="entry name" value="Peptidase_M20"/>
    <property type="match status" value="1"/>
</dbReference>
<dbReference type="PANTHER" id="PTHR11014">
    <property type="entry name" value="PEPTIDASE M20 FAMILY MEMBER"/>
    <property type="match status" value="1"/>
</dbReference>
<dbReference type="EMBL" id="JN052143">
    <property type="protein sequence ID" value="AEM00622.1"/>
    <property type="molecule type" value="Genomic_DNA"/>
</dbReference>
<dbReference type="GO" id="GO:0016787">
    <property type="term" value="F:hydrolase activity"/>
    <property type="evidence" value="ECO:0007669"/>
    <property type="project" value="UniProtKB-KW"/>
</dbReference>
<dbReference type="AlphaFoldDB" id="G1ECM2"/>
<dbReference type="Gene3D" id="3.40.630.10">
    <property type="entry name" value="Zn peptidases"/>
    <property type="match status" value="1"/>
</dbReference>
<dbReference type="SUPFAM" id="SSF53187">
    <property type="entry name" value="Zn-dependent exopeptidases"/>
    <property type="match status" value="1"/>
</dbReference>